<dbReference type="GO" id="GO:0016151">
    <property type="term" value="F:nickel cation binding"/>
    <property type="evidence" value="ECO:0007669"/>
    <property type="project" value="InterPro"/>
</dbReference>
<gene>
    <name evidence="12" type="ORF">SAMN04488692_10994</name>
</gene>
<organism evidence="12 13">
    <name type="scientific">Halarsenatibacter silvermanii</name>
    <dbReference type="NCBI Taxonomy" id="321763"/>
    <lineage>
        <taxon>Bacteria</taxon>
        <taxon>Bacillati</taxon>
        <taxon>Bacillota</taxon>
        <taxon>Clostridia</taxon>
        <taxon>Halanaerobiales</taxon>
        <taxon>Halarsenatibacteraceae</taxon>
        <taxon>Halarsenatibacter</taxon>
    </lineage>
</organism>
<evidence type="ECO:0000256" key="1">
    <source>
        <dbReference type="ARBA" id="ARBA00001966"/>
    </source>
</evidence>
<dbReference type="EMBL" id="FNGO01000009">
    <property type="protein sequence ID" value="SDL80988.1"/>
    <property type="molecule type" value="Genomic_DNA"/>
</dbReference>
<dbReference type="GO" id="GO:0004601">
    <property type="term" value="F:peroxidase activity"/>
    <property type="evidence" value="ECO:0007669"/>
    <property type="project" value="TreeGrafter"/>
</dbReference>
<evidence type="ECO:0000313" key="12">
    <source>
        <dbReference type="EMBL" id="SDL80988.1"/>
    </source>
</evidence>
<dbReference type="GO" id="GO:0050418">
    <property type="term" value="F:hydroxylamine reductase activity"/>
    <property type="evidence" value="ECO:0007669"/>
    <property type="project" value="TreeGrafter"/>
</dbReference>
<dbReference type="SUPFAM" id="SSF56821">
    <property type="entry name" value="Prismane protein-like"/>
    <property type="match status" value="1"/>
</dbReference>
<evidence type="ECO:0000256" key="6">
    <source>
        <dbReference type="ARBA" id="ARBA00023004"/>
    </source>
</evidence>
<keyword evidence="7 9" id="KW-0411">Iron-sulfur</keyword>
<evidence type="ECO:0000256" key="7">
    <source>
        <dbReference type="ARBA" id="ARBA00023014"/>
    </source>
</evidence>
<proteinExistence type="predicted"/>
<dbReference type="EC" id="1.2.7.4" evidence="9"/>
<evidence type="ECO:0000256" key="9">
    <source>
        <dbReference type="PIRNR" id="PIRNR005023"/>
    </source>
</evidence>
<evidence type="ECO:0000256" key="8">
    <source>
        <dbReference type="ARBA" id="ARBA00048733"/>
    </source>
</evidence>
<keyword evidence="4 9" id="KW-0479">Metal-binding</keyword>
<feature type="binding site" evidence="10">
    <location>
        <position position="51"/>
    </location>
    <ligand>
        <name>[4Fe-4S] cluster</name>
        <dbReference type="ChEBI" id="CHEBI:49883"/>
        <label>2</label>
    </ligand>
</feature>
<dbReference type="Pfam" id="PF03063">
    <property type="entry name" value="Prismane"/>
    <property type="match status" value="1"/>
</dbReference>
<dbReference type="GO" id="GO:0043885">
    <property type="term" value="F:anaerobic carbon-monoxide dehydrogenase activity"/>
    <property type="evidence" value="ECO:0007669"/>
    <property type="project" value="UniProtKB-UniRule"/>
</dbReference>
<keyword evidence="5 9" id="KW-0560">Oxidoreductase</keyword>
<feature type="region of interest" description="Disordered" evidence="11">
    <location>
        <begin position="1"/>
        <end position="28"/>
    </location>
</feature>
<evidence type="ECO:0000256" key="3">
    <source>
        <dbReference type="ARBA" id="ARBA00022596"/>
    </source>
</evidence>
<feature type="binding site" evidence="10">
    <location>
        <position position="54"/>
    </location>
    <ligand>
        <name>[4Fe-4S] cluster</name>
        <dbReference type="ChEBI" id="CHEBI:49883"/>
        <label>2</label>
    </ligand>
</feature>
<dbReference type="InterPro" id="IPR016099">
    <property type="entry name" value="Prismane-like_a/b-sand"/>
</dbReference>
<feature type="binding site" evidence="10">
    <location>
        <position position="477"/>
    </location>
    <ligand>
        <name>[Ni-4Fe-4S] cluster</name>
        <dbReference type="ChEBI" id="CHEBI:47739"/>
    </ligand>
</feature>
<dbReference type="PIRSF" id="PIRSF005023">
    <property type="entry name" value="CODH"/>
    <property type="match status" value="1"/>
</dbReference>
<keyword evidence="6 9" id="KW-0408">Iron</keyword>
<dbReference type="AlphaFoldDB" id="A0A1G9N3B5"/>
<evidence type="ECO:0000256" key="4">
    <source>
        <dbReference type="ARBA" id="ARBA00022723"/>
    </source>
</evidence>
<feature type="binding site" evidence="10">
    <location>
        <position position="518"/>
    </location>
    <ligand>
        <name>[Ni-4Fe-4S] cluster</name>
        <dbReference type="ChEBI" id="CHEBI:47739"/>
    </ligand>
</feature>
<evidence type="ECO:0000256" key="5">
    <source>
        <dbReference type="ARBA" id="ARBA00023002"/>
    </source>
</evidence>
<evidence type="ECO:0000256" key="10">
    <source>
        <dbReference type="PIRSR" id="PIRSR005023-1"/>
    </source>
</evidence>
<dbReference type="GO" id="GO:0042542">
    <property type="term" value="P:response to hydrogen peroxide"/>
    <property type="evidence" value="ECO:0007669"/>
    <property type="project" value="TreeGrafter"/>
</dbReference>
<keyword evidence="2 9" id="KW-0004">4Fe-4S</keyword>
<dbReference type="Gene3D" id="1.20.1270.30">
    <property type="match status" value="1"/>
</dbReference>
<evidence type="ECO:0000256" key="11">
    <source>
        <dbReference type="SAM" id="MobiDB-lite"/>
    </source>
</evidence>
<dbReference type="PANTHER" id="PTHR30109:SF4">
    <property type="entry name" value="CARBON MONOXIDE DEHYDROGENASE"/>
    <property type="match status" value="1"/>
</dbReference>
<feature type="binding site" evidence="10">
    <location>
        <position position="339"/>
    </location>
    <ligand>
        <name>[Ni-4Fe-4S] cluster</name>
        <dbReference type="ChEBI" id="CHEBI:47739"/>
    </ligand>
</feature>
<feature type="binding site" evidence="10">
    <location>
        <position position="50"/>
    </location>
    <ligand>
        <name>[4Fe-4S] cluster</name>
        <dbReference type="ChEBI" id="CHEBI:49883"/>
        <label>1</label>
        <note>ligand shared between dimeric partners</note>
    </ligand>
</feature>
<reference evidence="12 13" key="1">
    <citation type="submission" date="2016-10" db="EMBL/GenBank/DDBJ databases">
        <authorList>
            <person name="de Groot N.N."/>
        </authorList>
    </citation>
    <scope>NUCLEOTIDE SEQUENCE [LARGE SCALE GENOMIC DNA]</scope>
    <source>
        <strain evidence="12 13">SLAS-1</strain>
    </source>
</reference>
<dbReference type="RefSeq" id="WP_089759885.1">
    <property type="nucleotide sequence ID" value="NZ_FNGO01000009.1"/>
</dbReference>
<dbReference type="InterPro" id="IPR011254">
    <property type="entry name" value="Prismane-like_sf"/>
</dbReference>
<comment type="cofactor">
    <cofactor evidence="1">
        <name>[4Fe-4S] cluster</name>
        <dbReference type="ChEBI" id="CHEBI:49883"/>
    </cofactor>
</comment>
<dbReference type="InterPro" id="IPR004137">
    <property type="entry name" value="HCP/CODH"/>
</dbReference>
<sequence length="626" mass="66291">MKEEDKYSDLTEDELAQKSLAEAEKAGMETAWDRLQDQKPQCGFGETGVCCNRCAMGPCQADPFEEGPERGVCGADADLIVARNLLADITAGAAAHSDHGREVAEIFQAAAQDETGGSYGIKDEDRLAELADIFDLGGKDLTREETAKKLAQRILSEFGTHRDGLALTERAPAETREIWDELGITPDSIGGDLVEAMHRTHMGVGAEPANMLLHGLKIALGDGWGGSMIATELGDVMFGTPEINQSSMNLGVIDEDKVNVIVHGHNSVLSEMVVQAAESEGLQNMAEERGAEGIKVVGLCCTGNEILMRRGIPMAGNMLNQELVLATGAVEAAVIDYQCIFPSLVESADCYHTEIITTSHKSKIPGAVHLEFAPESAESTAREIVKRAIENFSERSSNRVNIPGEPQPVTAGFSLQSITEALGGSLDPLIEAIKTGDIRGAVGIVGCNNPKIKQDKGHIELAKELLQEDILLVETGCAAVASGKEGLLSPKASELAGPGLRPVLESLEMPPVLHMGACVDCSRILKLAAALAREIGVGIHQLPLAGAAPEWYAQKAVAIGSYFVASGVYTVLGPPPKIFGSSEVVDLLSSGLEEAVGANFAVEPEPKAAAKLIIDHIESQREELGI</sequence>
<dbReference type="Proteomes" id="UP000199476">
    <property type="component" value="Unassembled WGS sequence"/>
</dbReference>
<dbReference type="InterPro" id="IPR016101">
    <property type="entry name" value="CO_DH_a-bundle"/>
</dbReference>
<accession>A0A1G9N3B5</accession>
<dbReference type="STRING" id="321763.SAMN04488692_10994"/>
<name>A0A1G9N3B5_9FIRM</name>
<evidence type="ECO:0000256" key="2">
    <source>
        <dbReference type="ARBA" id="ARBA00022485"/>
    </source>
</evidence>
<keyword evidence="13" id="KW-1185">Reference proteome</keyword>
<dbReference type="NCBIfam" id="TIGR01702">
    <property type="entry name" value="CO_DH_cata"/>
    <property type="match status" value="1"/>
</dbReference>
<dbReference type="Gene3D" id="3.40.50.2030">
    <property type="match status" value="2"/>
</dbReference>
<feature type="binding site" evidence="10">
    <location>
        <position position="59"/>
    </location>
    <ligand>
        <name>[4Fe-4S] cluster</name>
        <dbReference type="ChEBI" id="CHEBI:49883"/>
        <label>2</label>
    </ligand>
</feature>
<dbReference type="PANTHER" id="PTHR30109">
    <property type="entry name" value="HYDROXYLAMINE REDUCTASE"/>
    <property type="match status" value="1"/>
</dbReference>
<feature type="binding site" evidence="10">
    <location>
        <position position="447"/>
    </location>
    <ligand>
        <name>[Ni-4Fe-4S] cluster</name>
        <dbReference type="ChEBI" id="CHEBI:47739"/>
    </ligand>
</feature>
<feature type="binding site" evidence="10">
    <location>
        <position position="265"/>
    </location>
    <ligand>
        <name>[Ni-4Fe-4S] cluster</name>
        <dbReference type="ChEBI" id="CHEBI:47739"/>
    </ligand>
</feature>
<dbReference type="GO" id="GO:0006091">
    <property type="term" value="P:generation of precursor metabolites and energy"/>
    <property type="evidence" value="ECO:0007669"/>
    <property type="project" value="InterPro"/>
</dbReference>
<feature type="binding site" evidence="10">
    <location>
        <position position="301"/>
    </location>
    <ligand>
        <name>[Ni-4Fe-4S] cluster</name>
        <dbReference type="ChEBI" id="CHEBI:47739"/>
    </ligand>
</feature>
<dbReference type="InterPro" id="IPR010047">
    <property type="entry name" value="CODH"/>
</dbReference>
<feature type="binding site" evidence="10">
    <location>
        <position position="42"/>
    </location>
    <ligand>
        <name>[4Fe-4S] cluster</name>
        <dbReference type="ChEBI" id="CHEBI:49883"/>
        <label>1</label>
        <note>ligand shared between dimeric partners</note>
    </ligand>
</feature>
<dbReference type="GO" id="GO:0051539">
    <property type="term" value="F:4 iron, 4 sulfur cluster binding"/>
    <property type="evidence" value="ECO:0007669"/>
    <property type="project" value="UniProtKB-UniRule"/>
</dbReference>
<comment type="catalytic activity">
    <reaction evidence="8 9">
        <text>CO + 2 oxidized [2Fe-2S]-[ferredoxin] + H2O = 2 reduced [2Fe-2S]-[ferredoxin] + CO2 + 2 H(+)</text>
        <dbReference type="Rhea" id="RHEA:21040"/>
        <dbReference type="Rhea" id="RHEA-COMP:10000"/>
        <dbReference type="Rhea" id="RHEA-COMP:10001"/>
        <dbReference type="ChEBI" id="CHEBI:15377"/>
        <dbReference type="ChEBI" id="CHEBI:15378"/>
        <dbReference type="ChEBI" id="CHEBI:16526"/>
        <dbReference type="ChEBI" id="CHEBI:17245"/>
        <dbReference type="ChEBI" id="CHEBI:33737"/>
        <dbReference type="ChEBI" id="CHEBI:33738"/>
        <dbReference type="EC" id="1.2.7.4"/>
    </reaction>
</comment>
<keyword evidence="3 10" id="KW-0533">Nickel</keyword>
<protein>
    <recommendedName>
        <fullName evidence="9">Carbon monoxide dehydrogenase</fullName>
        <ecNumber evidence="9">1.2.7.4</ecNumber>
    </recommendedName>
</protein>
<dbReference type="OrthoDB" id="5478720at2"/>
<feature type="binding site" evidence="10">
    <location>
        <position position="73"/>
    </location>
    <ligand>
        <name>[4Fe-4S] cluster</name>
        <dbReference type="ChEBI" id="CHEBI:49883"/>
        <label>2</label>
    </ligand>
</feature>
<evidence type="ECO:0000313" key="13">
    <source>
        <dbReference type="Proteomes" id="UP000199476"/>
    </source>
</evidence>